<evidence type="ECO:0000256" key="3">
    <source>
        <dbReference type="ARBA" id="ARBA00023080"/>
    </source>
</evidence>
<reference evidence="5 6" key="1">
    <citation type="submission" date="2020-08" db="EMBL/GenBank/DDBJ databases">
        <title>Genomic Encyclopedia of Type Strains, Phase IV (KMG-IV): sequencing the most valuable type-strain genomes for metagenomic binning, comparative biology and taxonomic classification.</title>
        <authorList>
            <person name="Goeker M."/>
        </authorList>
    </citation>
    <scope>NUCLEOTIDE SEQUENCE [LARGE SCALE GENOMIC DNA]</scope>
    <source>
        <strain evidence="5 6">DSM 28570</strain>
    </source>
</reference>
<feature type="site" description="Important for substrate specificity" evidence="4">
    <location>
        <position position="158"/>
    </location>
</feature>
<dbReference type="Pfam" id="PF02545">
    <property type="entry name" value="Maf"/>
    <property type="match status" value="1"/>
</dbReference>
<comment type="subcellular location">
    <subcellularLocation>
        <location evidence="4">Cytoplasm</location>
    </subcellularLocation>
</comment>
<dbReference type="NCBIfam" id="TIGR00172">
    <property type="entry name" value="maf"/>
    <property type="match status" value="1"/>
</dbReference>
<sequence>MFVSLKPLVLASNSPRRRAYFEDLGLHFTVWSADVDEQLRAGEDPEHLVLRLARDKALAVCRLFPASWIVAADTVVCVDGEVLGKPRDAEEAVAMLLALAGREHTVRTGFCVTCAAEGILVRRSVVSSVWFSDFGEDVARAYAATGEPLDKAGAYGIQGKGAFLVQRISGSYSNIVGLPLCEVLRELRRYKVVAPRHRAG</sequence>
<dbReference type="RefSeq" id="WP_183349894.1">
    <property type="nucleotide sequence ID" value="NZ_JACHEO010000006.1"/>
</dbReference>
<comment type="catalytic activity">
    <reaction evidence="4">
        <text>UTP + H2O = UMP + diphosphate + H(+)</text>
        <dbReference type="Rhea" id="RHEA:29395"/>
        <dbReference type="ChEBI" id="CHEBI:15377"/>
        <dbReference type="ChEBI" id="CHEBI:15378"/>
        <dbReference type="ChEBI" id="CHEBI:33019"/>
        <dbReference type="ChEBI" id="CHEBI:46398"/>
        <dbReference type="ChEBI" id="CHEBI:57865"/>
        <dbReference type="EC" id="3.6.1.9"/>
    </reaction>
</comment>
<dbReference type="PANTHER" id="PTHR43213">
    <property type="entry name" value="BIFUNCTIONAL DTTP/UTP PYROPHOSPHATASE/METHYLTRANSFERASE PROTEIN-RELATED"/>
    <property type="match status" value="1"/>
</dbReference>
<dbReference type="GO" id="GO:0047429">
    <property type="term" value="F:nucleoside triphosphate diphosphatase activity"/>
    <property type="evidence" value="ECO:0007669"/>
    <property type="project" value="UniProtKB-EC"/>
</dbReference>
<dbReference type="GO" id="GO:0005737">
    <property type="term" value="C:cytoplasm"/>
    <property type="evidence" value="ECO:0007669"/>
    <property type="project" value="UniProtKB-SubCell"/>
</dbReference>
<name>A0A840USJ4_9BACT</name>
<comment type="cofactor">
    <cofactor evidence="1 4">
        <name>a divalent metal cation</name>
        <dbReference type="ChEBI" id="CHEBI:60240"/>
    </cofactor>
</comment>
<evidence type="ECO:0000256" key="2">
    <source>
        <dbReference type="ARBA" id="ARBA00022801"/>
    </source>
</evidence>
<evidence type="ECO:0000256" key="1">
    <source>
        <dbReference type="ARBA" id="ARBA00001968"/>
    </source>
</evidence>
<evidence type="ECO:0000313" key="6">
    <source>
        <dbReference type="Proteomes" id="UP000539642"/>
    </source>
</evidence>
<feature type="site" description="Important for substrate specificity" evidence="4">
    <location>
        <position position="16"/>
    </location>
</feature>
<keyword evidence="6" id="KW-1185">Reference proteome</keyword>
<accession>A0A840USJ4</accession>
<comment type="function">
    <text evidence="4">Nucleoside triphosphate pyrophosphatase that hydrolyzes dTTP and UTP. May have a dual role in cell division arrest and in preventing the incorporation of modified nucleotides into cellular nucleic acids.</text>
</comment>
<dbReference type="HAMAP" id="MF_00528">
    <property type="entry name" value="Maf"/>
    <property type="match status" value="1"/>
</dbReference>
<keyword evidence="3 4" id="KW-0546">Nucleotide metabolism</keyword>
<comment type="catalytic activity">
    <reaction evidence="4">
        <text>dTTP + H2O = dTMP + diphosphate + H(+)</text>
        <dbReference type="Rhea" id="RHEA:28534"/>
        <dbReference type="ChEBI" id="CHEBI:15377"/>
        <dbReference type="ChEBI" id="CHEBI:15378"/>
        <dbReference type="ChEBI" id="CHEBI:33019"/>
        <dbReference type="ChEBI" id="CHEBI:37568"/>
        <dbReference type="ChEBI" id="CHEBI:63528"/>
        <dbReference type="EC" id="3.6.1.9"/>
    </reaction>
</comment>
<gene>
    <name evidence="5" type="ORF">HNQ81_001530</name>
</gene>
<keyword evidence="4" id="KW-0963">Cytoplasm</keyword>
<keyword evidence="2 4" id="KW-0378">Hydrolase</keyword>
<evidence type="ECO:0000256" key="4">
    <source>
        <dbReference type="HAMAP-Rule" id="MF_00528"/>
    </source>
</evidence>
<dbReference type="InterPro" id="IPR029001">
    <property type="entry name" value="ITPase-like_fam"/>
</dbReference>
<feature type="active site" description="Proton acceptor" evidence="4">
    <location>
        <position position="73"/>
    </location>
</feature>
<dbReference type="PIRSF" id="PIRSF006305">
    <property type="entry name" value="Maf"/>
    <property type="match status" value="1"/>
</dbReference>
<feature type="site" description="Important for substrate specificity" evidence="4">
    <location>
        <position position="74"/>
    </location>
</feature>
<dbReference type="PANTHER" id="PTHR43213:SF5">
    <property type="entry name" value="BIFUNCTIONAL DTTP_UTP PYROPHOSPHATASE_METHYLTRANSFERASE PROTEIN-RELATED"/>
    <property type="match status" value="1"/>
</dbReference>
<dbReference type="AlphaFoldDB" id="A0A840USJ4"/>
<dbReference type="Gene3D" id="3.90.950.10">
    <property type="match status" value="1"/>
</dbReference>
<dbReference type="Proteomes" id="UP000539642">
    <property type="component" value="Unassembled WGS sequence"/>
</dbReference>
<comment type="caution">
    <text evidence="5">The sequence shown here is derived from an EMBL/GenBank/DDBJ whole genome shotgun (WGS) entry which is preliminary data.</text>
</comment>
<dbReference type="EC" id="3.6.1.9" evidence="4"/>
<dbReference type="InterPro" id="IPR003697">
    <property type="entry name" value="Maf-like"/>
</dbReference>
<dbReference type="EMBL" id="JACHEO010000006">
    <property type="protein sequence ID" value="MBB5347806.1"/>
    <property type="molecule type" value="Genomic_DNA"/>
</dbReference>
<dbReference type="SUPFAM" id="SSF52972">
    <property type="entry name" value="ITPase-like"/>
    <property type="match status" value="1"/>
</dbReference>
<comment type="similarity">
    <text evidence="4">Belongs to the Maf family. YhdE subfamily.</text>
</comment>
<dbReference type="GO" id="GO:0009117">
    <property type="term" value="P:nucleotide metabolic process"/>
    <property type="evidence" value="ECO:0007669"/>
    <property type="project" value="UniProtKB-KW"/>
</dbReference>
<dbReference type="CDD" id="cd00555">
    <property type="entry name" value="Maf"/>
    <property type="match status" value="1"/>
</dbReference>
<proteinExistence type="inferred from homology"/>
<evidence type="ECO:0000313" key="5">
    <source>
        <dbReference type="EMBL" id="MBB5347806.1"/>
    </source>
</evidence>
<organism evidence="5 6">
    <name type="scientific">Desulfoprunum benzoelyticum</name>
    <dbReference type="NCBI Taxonomy" id="1506996"/>
    <lineage>
        <taxon>Bacteria</taxon>
        <taxon>Pseudomonadati</taxon>
        <taxon>Thermodesulfobacteriota</taxon>
        <taxon>Desulfobulbia</taxon>
        <taxon>Desulfobulbales</taxon>
        <taxon>Desulfobulbaceae</taxon>
        <taxon>Desulfoprunum</taxon>
    </lineage>
</organism>
<protein>
    <recommendedName>
        <fullName evidence="4">dTTP/UTP pyrophosphatase</fullName>
        <shortName evidence="4">dTTPase/UTPase</shortName>
        <ecNumber evidence="4">3.6.1.9</ecNumber>
    </recommendedName>
    <alternativeName>
        <fullName evidence="4">Nucleoside triphosphate pyrophosphatase</fullName>
    </alternativeName>
    <alternativeName>
        <fullName evidence="4">Nucleotide pyrophosphatase</fullName>
        <shortName evidence="4">Nucleotide PPase</shortName>
    </alternativeName>
</protein>
<comment type="caution">
    <text evidence="4">Lacks conserved residue(s) required for the propagation of feature annotation.</text>
</comment>